<dbReference type="AlphaFoldDB" id="A0A650EJ60"/>
<reference evidence="1" key="1">
    <citation type="journal article" date="2020" name="J. ISSAAS">
        <title>Lactobacilli and other gastrointestinal microbiota of Peromyscus leucopus, reservoir host for agents of Lyme disease and other zoonoses in North America.</title>
        <authorList>
            <person name="Milovic A."/>
            <person name="Bassam K."/>
            <person name="Shao H."/>
            <person name="Chatzistamou I."/>
            <person name="Tufts D.M."/>
            <person name="Diuk-Wasser M."/>
            <person name="Barbour A.G."/>
        </authorList>
    </citation>
    <scope>NUCLEOTIDE SEQUENCE</scope>
    <source>
        <strain evidence="1">LL20</strain>
    </source>
</reference>
<evidence type="ECO:0000313" key="1">
    <source>
        <dbReference type="EMBL" id="QGT49729.1"/>
    </source>
</evidence>
<protein>
    <recommendedName>
        <fullName evidence="2">Calpain catalytic domain-containing protein</fullName>
    </recommendedName>
</protein>
<organism evidence="1">
    <name type="scientific">uncultured Candidatus Melainabacteria bacterium</name>
    <dbReference type="NCBI Taxonomy" id="2682970"/>
    <lineage>
        <taxon>Bacteria</taxon>
        <taxon>Bacillati</taxon>
        <taxon>Candidatus Melainabacteria</taxon>
        <taxon>environmental samples</taxon>
    </lineage>
</organism>
<accession>A0A650EJ60</accession>
<gene>
    <name evidence="1" type="ORF">Melaina855_1160</name>
</gene>
<evidence type="ECO:0008006" key="2">
    <source>
        <dbReference type="Google" id="ProtNLM"/>
    </source>
</evidence>
<proteinExistence type="predicted"/>
<dbReference type="EMBL" id="MN577570">
    <property type="protein sequence ID" value="QGT49729.1"/>
    <property type="molecule type" value="Genomic_DNA"/>
</dbReference>
<sequence>MVLESLGSSAYLGNDASQKRLITGTQPRYIVIKDKNGKPIIVDYEKYRKMIIDYINHNPERVRPNISSENGTPYLLGPERGGKRVIDSDSITVSTLSGSSADQFAARPDKKHQYDENVALDNGQIDNFCQGKRGDCYLLASIDSIKRTNDGQEILMKNIQKNNDGTFTVTLPGAVAARNHYIQQGNEDKCFITGQYTITQAAVEKAKQQAGRAYSYGDIEVILLELAMEAFKAEVSQTNKALGQKSEKYIAGQFGPGCDSDTLKGGQMYDAVYILTGQKSDVYEAGREKKKNVKLYKPGEYGYVGEDSKLSKGCLGASKGIVEVNHVYDKESDLQRMLDRYKGKEGEFSITVGFRVAQNGPDGSTKAGGGHALTVSKITDDYVEVVNPWNTSKKERIPRGDFEAMALNLTVAPMSAKNVDKFYSENVQKEQQNFNPLAFLQNLFNPLSLFA</sequence>
<name>A0A650EJ60_9BACT</name>